<dbReference type="InterPro" id="IPR011335">
    <property type="entry name" value="Restrct_endonuc-II-like"/>
</dbReference>
<feature type="region of interest" description="Disordered" evidence="1">
    <location>
        <begin position="1"/>
        <end position="21"/>
    </location>
</feature>
<evidence type="ECO:0000313" key="3">
    <source>
        <dbReference type="EMBL" id="QHT18045.1"/>
    </source>
</evidence>
<dbReference type="AlphaFoldDB" id="A0A6C0DSA4"/>
<name>A0A6C0DSA4_9ZZZZ</name>
<sequence length="466" mass="54298">MSDTSVSNGSETSEMSDDVWNDPIEIEFTEDDIAECIESIYHTHDEYINNNILHMSSPNFYEDMTNYTTEILFQTFCGAGLLLNDADDEAYDEFKDFVEDVTEVYLEFCETPLRSMKNVDADVDTNAFVHIENQLCHLQKINETQPKQKTPEWHTFRDGLLSASTLWKVFSSEAQRNSLIYEKCKGHTQRLFTNTAGAMHWGVKYEPVTVLIYEDLYQTKVGEFGCIQHPAFKYIGASPDGINIDKTSPKYGRMLEIKNIVNREITGIPKEEYWIQTQIQMETCDLDECDFAETRFGEYSEEDSFYEDDSHEYKGVILHFISRPQNTVNSNTTASSNDPIYIYMPLSVSLDKESISAWIEEERVTQRERGLALLNTIYWYLEQFSCVFIPRNRKWFQKAQPHIEELWKTIEKERKEGFEHRAAKKREPKTTVVRVDEPKTTLNSHIQSYIIENLDMTSSVRCVKMD</sequence>
<feature type="domain" description="YqaJ viral recombinase" evidence="2">
    <location>
        <begin position="152"/>
        <end position="284"/>
    </location>
</feature>
<dbReference type="InterPro" id="IPR011604">
    <property type="entry name" value="PDDEXK-like_dom_sf"/>
</dbReference>
<dbReference type="PANTHER" id="PTHR46609:SF6">
    <property type="entry name" value="EXONUCLEASE, PHAGE-TYPE_RECB, C-TERMINAL DOMAIN-CONTAINING PROTEIN-RELATED"/>
    <property type="match status" value="1"/>
</dbReference>
<dbReference type="InterPro" id="IPR051703">
    <property type="entry name" value="NF-kappa-B_Signaling_Reg"/>
</dbReference>
<feature type="compositionally biased region" description="Polar residues" evidence="1">
    <location>
        <begin position="1"/>
        <end position="13"/>
    </location>
</feature>
<dbReference type="Pfam" id="PF09588">
    <property type="entry name" value="YqaJ"/>
    <property type="match status" value="1"/>
</dbReference>
<dbReference type="InterPro" id="IPR019080">
    <property type="entry name" value="YqaJ_viral_recombinase"/>
</dbReference>
<dbReference type="SUPFAM" id="SSF52980">
    <property type="entry name" value="Restriction endonuclease-like"/>
    <property type="match status" value="1"/>
</dbReference>
<organism evidence="3">
    <name type="scientific">viral metagenome</name>
    <dbReference type="NCBI Taxonomy" id="1070528"/>
    <lineage>
        <taxon>unclassified sequences</taxon>
        <taxon>metagenomes</taxon>
        <taxon>organismal metagenomes</taxon>
    </lineage>
</organism>
<dbReference type="PANTHER" id="PTHR46609">
    <property type="entry name" value="EXONUCLEASE, PHAGE-TYPE/RECB, C-TERMINAL DOMAIN-CONTAINING PROTEIN"/>
    <property type="match status" value="1"/>
</dbReference>
<dbReference type="EMBL" id="MN739647">
    <property type="protein sequence ID" value="QHT18045.1"/>
    <property type="molecule type" value="Genomic_DNA"/>
</dbReference>
<evidence type="ECO:0000256" key="1">
    <source>
        <dbReference type="SAM" id="MobiDB-lite"/>
    </source>
</evidence>
<dbReference type="Gene3D" id="3.90.320.10">
    <property type="match status" value="1"/>
</dbReference>
<proteinExistence type="predicted"/>
<dbReference type="CDD" id="cd22343">
    <property type="entry name" value="PDDEXK_lambda_exonuclease-like"/>
    <property type="match status" value="1"/>
</dbReference>
<protein>
    <recommendedName>
        <fullName evidence="2">YqaJ viral recombinase domain-containing protein</fullName>
    </recommendedName>
</protein>
<accession>A0A6C0DSA4</accession>
<reference evidence="3" key="1">
    <citation type="journal article" date="2020" name="Nature">
        <title>Giant virus diversity and host interactions through global metagenomics.</title>
        <authorList>
            <person name="Schulz F."/>
            <person name="Roux S."/>
            <person name="Paez-Espino D."/>
            <person name="Jungbluth S."/>
            <person name="Walsh D.A."/>
            <person name="Denef V.J."/>
            <person name="McMahon K.D."/>
            <person name="Konstantinidis K.T."/>
            <person name="Eloe-Fadrosh E.A."/>
            <person name="Kyrpides N.C."/>
            <person name="Woyke T."/>
        </authorList>
    </citation>
    <scope>NUCLEOTIDE SEQUENCE</scope>
    <source>
        <strain evidence="3">GVMAG-M-3300023174-3</strain>
    </source>
</reference>
<evidence type="ECO:0000259" key="2">
    <source>
        <dbReference type="Pfam" id="PF09588"/>
    </source>
</evidence>